<sequence length="100" mass="10841">MNSFADHMAEHRRLKMLHVLLSSNGYTTNTHALNGMTARLGYPVEMDRTRTDVAWLAEQGLVAVEDVAGLQIVTLTERGQDAANGLAQVPGVARPRAGEV</sequence>
<dbReference type="KEGG" id="vff:VITFI_CDS0613"/>
<evidence type="ECO:0000313" key="1">
    <source>
        <dbReference type="EMBL" id="ASM76392.1"/>
    </source>
</evidence>
<accession>A0A221KBI7</accession>
<reference evidence="1 2" key="1">
    <citation type="submission" date="2017-07" db="EMBL/GenBank/DDBJ databases">
        <title>Complete Genome Sequence of the cosmetic ferment Vitreoscilla filiformis (ATCC15551).</title>
        <authorList>
            <person name="Contreras S."/>
            <person name="Sagory-Zalkind P."/>
            <person name="Blanquart H."/>
            <person name="Iltis A."/>
            <person name="Morand S.C."/>
        </authorList>
    </citation>
    <scope>NUCLEOTIDE SEQUENCE [LARGE SCALE GENOMIC DNA]</scope>
    <source>
        <strain evidence="1 2">ATCC 15551</strain>
    </source>
</reference>
<organism evidence="1 2">
    <name type="scientific">Vitreoscilla filiformis</name>
    <dbReference type="NCBI Taxonomy" id="63"/>
    <lineage>
        <taxon>Bacteria</taxon>
        <taxon>Pseudomonadati</taxon>
        <taxon>Pseudomonadota</taxon>
        <taxon>Betaproteobacteria</taxon>
        <taxon>Neisseriales</taxon>
        <taxon>Neisseriaceae</taxon>
        <taxon>Vitreoscilla</taxon>
    </lineage>
</organism>
<keyword evidence="2" id="KW-1185">Reference proteome</keyword>
<proteinExistence type="predicted"/>
<dbReference type="AlphaFoldDB" id="A0A221KBI7"/>
<protein>
    <recommendedName>
        <fullName evidence="3">ArsR family transcriptional regulator</fullName>
    </recommendedName>
</protein>
<dbReference type="OrthoDB" id="8527781at2"/>
<dbReference type="RefSeq" id="WP_089415758.1">
    <property type="nucleotide sequence ID" value="NZ_CP022423.1"/>
</dbReference>
<dbReference type="EMBL" id="CP022423">
    <property type="protein sequence ID" value="ASM76392.1"/>
    <property type="molecule type" value="Genomic_DNA"/>
</dbReference>
<gene>
    <name evidence="1" type="ORF">VITFI_CDS0613</name>
</gene>
<dbReference type="Proteomes" id="UP000199729">
    <property type="component" value="Chromosome"/>
</dbReference>
<name>A0A221KBI7_VITFI</name>
<evidence type="ECO:0008006" key="3">
    <source>
        <dbReference type="Google" id="ProtNLM"/>
    </source>
</evidence>
<evidence type="ECO:0000313" key="2">
    <source>
        <dbReference type="Proteomes" id="UP000199729"/>
    </source>
</evidence>